<sequence length="236" mass="27804">MPVLNYGQTAIEWYFQLDTKLKRHYVTVERGRPVLLRGPLVDELDQEALVLRRARWIREKLAQVNQPLATEPIVTGSRLRYGGRTYYTEVRHVPDILKPRLTFTASRFIVENPDCTSIQPDELMPLLERFYRERAHEKLLVRVRHWQRETGLQANGARIRHFQSRWTSCDANNALEFHPRVMELPASVQDYVIVYELCHTVEKNHTKAFWGLVASHMPDWQRHHQVLERAVFGDAV</sequence>
<dbReference type="Proteomes" id="UP000050381">
    <property type="component" value="Unassembled WGS sequence"/>
</dbReference>
<dbReference type="CDD" id="cd07344">
    <property type="entry name" value="M48_yhfN_like"/>
    <property type="match status" value="1"/>
</dbReference>
<reference evidence="2 3" key="1">
    <citation type="submission" date="2015-09" db="EMBL/GenBank/DDBJ databases">
        <title>Genome announcement of multiple Pseudomonas syringae strains.</title>
        <authorList>
            <person name="Thakur S."/>
            <person name="Wang P.W."/>
            <person name="Gong Y."/>
            <person name="Weir B.S."/>
            <person name="Guttman D.S."/>
        </authorList>
    </citation>
    <scope>NUCLEOTIDE SEQUENCE [LARGE SCALE GENOMIC DNA]</scope>
    <source>
        <strain evidence="2 3">ICMP9419</strain>
    </source>
</reference>
<dbReference type="PATRIC" id="fig|264450.4.peg.2483"/>
<evidence type="ECO:0000259" key="1">
    <source>
        <dbReference type="Pfam" id="PF01863"/>
    </source>
</evidence>
<feature type="domain" description="YgjP-like metallopeptidase" evidence="1">
    <location>
        <begin position="22"/>
        <end position="229"/>
    </location>
</feature>
<dbReference type="AlphaFoldDB" id="A0A0P9N4P5"/>
<name>A0A0P9N4P5_PSESX</name>
<dbReference type="EMBL" id="LJQD01000402">
    <property type="protein sequence ID" value="KPW92381.1"/>
    <property type="molecule type" value="Genomic_DNA"/>
</dbReference>
<proteinExistence type="predicted"/>
<dbReference type="InterPro" id="IPR053136">
    <property type="entry name" value="UTP_pyrophosphatase-like"/>
</dbReference>
<accession>A0A0P9N4P5</accession>
<dbReference type="PANTHER" id="PTHR30399:SF1">
    <property type="entry name" value="UTP PYROPHOSPHATASE"/>
    <property type="match status" value="1"/>
</dbReference>
<evidence type="ECO:0000313" key="3">
    <source>
        <dbReference type="Proteomes" id="UP000050381"/>
    </source>
</evidence>
<comment type="caution">
    <text evidence="2">The sequence shown here is derived from an EMBL/GenBank/DDBJ whole genome shotgun (WGS) entry which is preliminary data.</text>
</comment>
<dbReference type="Pfam" id="PF01863">
    <property type="entry name" value="YgjP-like"/>
    <property type="match status" value="1"/>
</dbReference>
<dbReference type="Gene3D" id="3.30.2010.10">
    <property type="entry name" value="Metalloproteases ('zincins'), catalytic domain"/>
    <property type="match status" value="1"/>
</dbReference>
<evidence type="ECO:0000313" key="2">
    <source>
        <dbReference type="EMBL" id="KPW92381.1"/>
    </source>
</evidence>
<dbReference type="PANTHER" id="PTHR30399">
    <property type="entry name" value="UNCHARACTERIZED PROTEIN YGJP"/>
    <property type="match status" value="1"/>
</dbReference>
<gene>
    <name evidence="2" type="ORF">ALO79_02059</name>
</gene>
<dbReference type="RefSeq" id="WP_057433226.1">
    <property type="nucleotide sequence ID" value="NZ_LIIH01000217.1"/>
</dbReference>
<dbReference type="InterPro" id="IPR002725">
    <property type="entry name" value="YgjP-like_metallopeptidase"/>
</dbReference>
<organism evidence="2 3">
    <name type="scientific">Pseudomonas syringae pv. castaneae</name>
    <dbReference type="NCBI Taxonomy" id="264450"/>
    <lineage>
        <taxon>Bacteria</taxon>
        <taxon>Pseudomonadati</taxon>
        <taxon>Pseudomonadota</taxon>
        <taxon>Gammaproteobacteria</taxon>
        <taxon>Pseudomonadales</taxon>
        <taxon>Pseudomonadaceae</taxon>
        <taxon>Pseudomonas</taxon>
        <taxon>Pseudomonas syringae</taxon>
    </lineage>
</organism>
<protein>
    <recommendedName>
        <fullName evidence="1">YgjP-like metallopeptidase domain-containing protein</fullName>
    </recommendedName>
</protein>